<evidence type="ECO:0000313" key="3">
    <source>
        <dbReference type="EMBL" id="QEA40321.1"/>
    </source>
</evidence>
<dbReference type="AlphaFoldDB" id="A0A5B8SV89"/>
<dbReference type="RefSeq" id="WP_147185547.1">
    <property type="nucleotide sequence ID" value="NZ_CP042382.1"/>
</dbReference>
<evidence type="ECO:0000256" key="1">
    <source>
        <dbReference type="SAM" id="MobiDB-lite"/>
    </source>
</evidence>
<dbReference type="Pfam" id="PF10095">
    <property type="entry name" value="DUF2333"/>
    <property type="match status" value="1"/>
</dbReference>
<accession>A0A5B8SV89</accession>
<feature type="region of interest" description="Disordered" evidence="1">
    <location>
        <begin position="346"/>
        <end position="430"/>
    </location>
</feature>
<feature type="compositionally biased region" description="Basic and acidic residues" evidence="1">
    <location>
        <begin position="395"/>
        <end position="416"/>
    </location>
</feature>
<dbReference type="InterPro" id="IPR016936">
    <property type="entry name" value="UCP029693"/>
</dbReference>
<dbReference type="OrthoDB" id="5821246at2"/>
<keyword evidence="2" id="KW-0812">Transmembrane</keyword>
<protein>
    <submittedName>
        <fullName evidence="3">DUF2333 family protein</fullName>
    </submittedName>
</protein>
<reference evidence="3 4" key="1">
    <citation type="submission" date="2019-06" db="EMBL/GenBank/DDBJ databases">
        <title>Genome analyses of bacteria isolated from kimchi.</title>
        <authorList>
            <person name="Lee S."/>
            <person name="Ahn S."/>
            <person name="Roh S."/>
        </authorList>
    </citation>
    <scope>NUCLEOTIDE SEQUENCE [LARGE SCALE GENOMIC DNA]</scope>
    <source>
        <strain evidence="3 4">CBA4606</strain>
    </source>
</reference>
<proteinExistence type="predicted"/>
<feature type="transmembrane region" description="Helical" evidence="2">
    <location>
        <begin position="30"/>
        <end position="49"/>
    </location>
</feature>
<organism evidence="3 4">
    <name type="scientific">Pistricoccus aurantiacus</name>
    <dbReference type="NCBI Taxonomy" id="1883414"/>
    <lineage>
        <taxon>Bacteria</taxon>
        <taxon>Pseudomonadati</taxon>
        <taxon>Pseudomonadota</taxon>
        <taxon>Gammaproteobacteria</taxon>
        <taxon>Oceanospirillales</taxon>
        <taxon>Halomonadaceae</taxon>
        <taxon>Pistricoccus</taxon>
    </lineage>
</organism>
<evidence type="ECO:0000256" key="2">
    <source>
        <dbReference type="SAM" id="Phobius"/>
    </source>
</evidence>
<dbReference type="KEGG" id="paur:FGL86_15375"/>
<keyword evidence="2" id="KW-1133">Transmembrane helix</keyword>
<feature type="compositionally biased region" description="Low complexity" evidence="1">
    <location>
        <begin position="376"/>
        <end position="394"/>
    </location>
</feature>
<keyword evidence="2" id="KW-0472">Membrane</keyword>
<dbReference type="Proteomes" id="UP000321272">
    <property type="component" value="Chromosome"/>
</dbReference>
<dbReference type="EMBL" id="CP042382">
    <property type="protein sequence ID" value="QEA40321.1"/>
    <property type="molecule type" value="Genomic_DNA"/>
</dbReference>
<keyword evidence="4" id="KW-1185">Reference proteome</keyword>
<gene>
    <name evidence="3" type="ORF">FGL86_15375</name>
</gene>
<feature type="compositionally biased region" description="Basic and acidic residues" evidence="1">
    <location>
        <begin position="346"/>
        <end position="355"/>
    </location>
</feature>
<evidence type="ECO:0000313" key="4">
    <source>
        <dbReference type="Proteomes" id="UP000321272"/>
    </source>
</evidence>
<name>A0A5B8SV89_9GAMM</name>
<sequence>MPSSYKASRHSKRNTQVLERPDYGWIWKPIVTLAVIYLLVTLALGIWWSRTPDTFDVKRAAAMQQGFEGVENPTPPISVPKARGAVSVATLIASIDTLLEKPGGYLRNDVMPPGLWLDNMPSWELGVLRQTRLMTELLAQNADGEAASLEEAVERLSAGDEEWFYPSTERHLAKAQEALDYYFESMTNKGGDRLAPSDELPASWLNQAAERLDWLSHRLSASVVEREALRDLNIDPQELPEHTPWYRIDNVFFETRGATWAMLVQLRALMADYPQLMQQARIQTDVKRLIAELNFTQRRLWSPLILNGSGFGIFANHSLMMANYTLKARDLAQALAQRITDVQSKEIAESNEKKQPPAQSETPSPAAMQTNKDASKPSSEPSAAKGSEAESSSSTDRETTPETPDDTDKNDDKTRVSPEQAAGQQDTAEP</sequence>
<feature type="compositionally biased region" description="Polar residues" evidence="1">
    <location>
        <begin position="357"/>
        <end position="371"/>
    </location>
</feature>